<evidence type="ECO:0000313" key="8">
    <source>
        <dbReference type="Proteomes" id="UP001189429"/>
    </source>
</evidence>
<dbReference type="PANTHER" id="PTHR24171">
    <property type="entry name" value="ANKYRIN REPEAT DOMAIN-CONTAINING PROTEIN 39-RELATED"/>
    <property type="match status" value="1"/>
</dbReference>
<comment type="caution">
    <text evidence="7">The sequence shown here is derived from an EMBL/GenBank/DDBJ whole genome shotgun (WGS) entry which is preliminary data.</text>
</comment>
<gene>
    <name evidence="7" type="ORF">PCOR1329_LOCUS63664</name>
</gene>
<dbReference type="Gene3D" id="1.10.238.10">
    <property type="entry name" value="EF-hand"/>
    <property type="match status" value="3"/>
</dbReference>
<protein>
    <recommendedName>
        <fullName evidence="6">EF-hand domain-containing protein</fullName>
    </recommendedName>
</protein>
<dbReference type="SUPFAM" id="SSF47473">
    <property type="entry name" value="EF-hand"/>
    <property type="match status" value="1"/>
</dbReference>
<dbReference type="SUPFAM" id="SSF48403">
    <property type="entry name" value="Ankyrin repeat"/>
    <property type="match status" value="1"/>
</dbReference>
<dbReference type="PROSITE" id="PS50088">
    <property type="entry name" value="ANK_REPEAT"/>
    <property type="match status" value="1"/>
</dbReference>
<feature type="compositionally biased region" description="Basic and acidic residues" evidence="5">
    <location>
        <begin position="502"/>
        <end position="516"/>
    </location>
</feature>
<dbReference type="Gene3D" id="1.25.40.20">
    <property type="entry name" value="Ankyrin repeat-containing domain"/>
    <property type="match status" value="1"/>
</dbReference>
<feature type="compositionally biased region" description="Low complexity" evidence="5">
    <location>
        <begin position="365"/>
        <end position="377"/>
    </location>
</feature>
<dbReference type="PANTHER" id="PTHR24171:SF9">
    <property type="entry name" value="ANKYRIN REPEAT DOMAIN-CONTAINING PROTEIN 39"/>
    <property type="match status" value="1"/>
</dbReference>
<keyword evidence="1" id="KW-0677">Repeat</keyword>
<keyword evidence="3 4" id="KW-0040">ANK repeat</keyword>
<name>A0ABN9W3C2_9DINO</name>
<dbReference type="SMART" id="SM00054">
    <property type="entry name" value="EFh"/>
    <property type="match status" value="4"/>
</dbReference>
<dbReference type="EMBL" id="CAUYUJ010018089">
    <property type="protein sequence ID" value="CAK0880564.1"/>
    <property type="molecule type" value="Genomic_DNA"/>
</dbReference>
<dbReference type="PROSITE" id="PS00018">
    <property type="entry name" value="EF_HAND_1"/>
    <property type="match status" value="3"/>
</dbReference>
<organism evidence="7 8">
    <name type="scientific">Prorocentrum cordatum</name>
    <dbReference type="NCBI Taxonomy" id="2364126"/>
    <lineage>
        <taxon>Eukaryota</taxon>
        <taxon>Sar</taxon>
        <taxon>Alveolata</taxon>
        <taxon>Dinophyceae</taxon>
        <taxon>Prorocentrales</taxon>
        <taxon>Prorocentraceae</taxon>
        <taxon>Prorocentrum</taxon>
    </lineage>
</organism>
<proteinExistence type="predicted"/>
<dbReference type="Pfam" id="PF13202">
    <property type="entry name" value="EF-hand_5"/>
    <property type="match status" value="4"/>
</dbReference>
<evidence type="ECO:0000256" key="2">
    <source>
        <dbReference type="ARBA" id="ARBA00022837"/>
    </source>
</evidence>
<feature type="region of interest" description="Disordered" evidence="5">
    <location>
        <begin position="365"/>
        <end position="387"/>
    </location>
</feature>
<feature type="domain" description="EF-hand" evidence="6">
    <location>
        <begin position="305"/>
        <end position="340"/>
    </location>
</feature>
<feature type="domain" description="EF-hand" evidence="6">
    <location>
        <begin position="260"/>
        <end position="288"/>
    </location>
</feature>
<feature type="compositionally biased region" description="Basic residues" evidence="5">
    <location>
        <begin position="427"/>
        <end position="454"/>
    </location>
</feature>
<dbReference type="Pfam" id="PF12796">
    <property type="entry name" value="Ank_2"/>
    <property type="match status" value="1"/>
</dbReference>
<evidence type="ECO:0000256" key="3">
    <source>
        <dbReference type="ARBA" id="ARBA00023043"/>
    </source>
</evidence>
<feature type="compositionally biased region" description="Low complexity" evidence="5">
    <location>
        <begin position="455"/>
        <end position="466"/>
    </location>
</feature>
<sequence>MDQLCHSLLYGSPGPTDEDIAKFANERNDMGWTPLLLAAQNGYHTICKGLLLAAADPNTATHGTRLTPLMLAASNGHRETVSLLLDPERSRPYAQRADPWTASSDGRSALDFVRARVEAQRRLADDQANRFDGLDVYGVRTPQMADKVEQYNDVERAVLRALGRDPTPAAAPQLLPPDSGPLLRAAAPSPAPNAAAAMAVRGAAAVAQSFRELDRSGDAVVTRLEFVSSGMGSADEFDKIDCNHDGTITAMEFHRYQQAKAWDDVDRNKDGLISRQEFLKYGLGRIDDFDALDLNRDGVISKKEWDKARLLDIWYAADADRDGKITLSEFVRFGLGTAREFHWADADHDGFVTRAELDAARQKLAQAPAVQPPTAAAPAPPRAPAASGASAPAAAALAAPVASAASAAPGAAAAAAAAATGAAPPRLAHRARQCPRRRPPPPRRPPRPRPRRPRTTSWPSSPWTTTATDQARGPGSLQWDPGFAISTPPGGFPLGLGLRGASRMDRSRRMPQEGGV</sequence>
<evidence type="ECO:0000256" key="5">
    <source>
        <dbReference type="SAM" id="MobiDB-lite"/>
    </source>
</evidence>
<keyword evidence="8" id="KW-1185">Reference proteome</keyword>
<dbReference type="InterPro" id="IPR011992">
    <property type="entry name" value="EF-hand-dom_pair"/>
</dbReference>
<feature type="repeat" description="ANK" evidence="4">
    <location>
        <begin position="30"/>
        <end position="62"/>
    </location>
</feature>
<evidence type="ECO:0000313" key="7">
    <source>
        <dbReference type="EMBL" id="CAK0880564.1"/>
    </source>
</evidence>
<dbReference type="InterPro" id="IPR018247">
    <property type="entry name" value="EF_Hand_1_Ca_BS"/>
</dbReference>
<dbReference type="SMART" id="SM00248">
    <property type="entry name" value="ANK"/>
    <property type="match status" value="2"/>
</dbReference>
<dbReference type="InterPro" id="IPR002048">
    <property type="entry name" value="EF_hand_dom"/>
</dbReference>
<evidence type="ECO:0000256" key="1">
    <source>
        <dbReference type="ARBA" id="ARBA00022737"/>
    </source>
</evidence>
<feature type="region of interest" description="Disordered" evidence="5">
    <location>
        <begin position="421"/>
        <end position="516"/>
    </location>
</feature>
<dbReference type="InterPro" id="IPR036770">
    <property type="entry name" value="Ankyrin_rpt-contain_sf"/>
</dbReference>
<accession>A0ABN9W3C2</accession>
<evidence type="ECO:0000259" key="6">
    <source>
        <dbReference type="PROSITE" id="PS50222"/>
    </source>
</evidence>
<dbReference type="InterPro" id="IPR002110">
    <property type="entry name" value="Ankyrin_rpt"/>
</dbReference>
<evidence type="ECO:0000256" key="4">
    <source>
        <dbReference type="PROSITE-ProRule" id="PRU00023"/>
    </source>
</evidence>
<dbReference type="Proteomes" id="UP001189429">
    <property type="component" value="Unassembled WGS sequence"/>
</dbReference>
<reference evidence="7" key="1">
    <citation type="submission" date="2023-10" db="EMBL/GenBank/DDBJ databases">
        <authorList>
            <person name="Chen Y."/>
            <person name="Shah S."/>
            <person name="Dougan E. K."/>
            <person name="Thang M."/>
            <person name="Chan C."/>
        </authorList>
    </citation>
    <scope>NUCLEOTIDE SEQUENCE [LARGE SCALE GENOMIC DNA]</scope>
</reference>
<dbReference type="PROSITE" id="PS50222">
    <property type="entry name" value="EF_HAND_2"/>
    <property type="match status" value="2"/>
</dbReference>
<keyword evidence="2" id="KW-0106">Calcium</keyword>